<sequence>MCGFYRVSVINVGQYGHDNIELERWAVVTSQGDRVFGSI</sequence>
<proteinExistence type="predicted"/>
<accession>A0A6J4KAA9</accession>
<reference evidence="1" key="1">
    <citation type="submission" date="2020-02" db="EMBL/GenBank/DDBJ databases">
        <authorList>
            <person name="Meier V. D."/>
        </authorList>
    </citation>
    <scope>NUCLEOTIDE SEQUENCE</scope>
    <source>
        <strain evidence="1">AVDCRST_MAG92</strain>
    </source>
</reference>
<protein>
    <submittedName>
        <fullName evidence="1">Uncharacterized protein</fullName>
    </submittedName>
</protein>
<evidence type="ECO:0000313" key="1">
    <source>
        <dbReference type="EMBL" id="CAA9299120.1"/>
    </source>
</evidence>
<dbReference type="AlphaFoldDB" id="A0A6J4KAA9"/>
<name>A0A6J4KAA9_9CYAN</name>
<gene>
    <name evidence="1" type="ORF">AVDCRST_MAG92-4957</name>
</gene>
<dbReference type="EMBL" id="CADCTM010000869">
    <property type="protein sequence ID" value="CAA9299120.1"/>
    <property type="molecule type" value="Genomic_DNA"/>
</dbReference>
<organism evidence="1">
    <name type="scientific">uncultured Coleofasciculus sp</name>
    <dbReference type="NCBI Taxonomy" id="1267456"/>
    <lineage>
        <taxon>Bacteria</taxon>
        <taxon>Bacillati</taxon>
        <taxon>Cyanobacteriota</taxon>
        <taxon>Cyanophyceae</taxon>
        <taxon>Coleofasciculales</taxon>
        <taxon>Coleofasciculaceae</taxon>
        <taxon>Coleofasciculus</taxon>
        <taxon>environmental samples</taxon>
    </lineage>
</organism>